<keyword evidence="3" id="KW-0326">Glycosidase</keyword>
<dbReference type="Gene3D" id="3.20.20.80">
    <property type="entry name" value="Glycosidases"/>
    <property type="match status" value="3"/>
</dbReference>
<dbReference type="InterPro" id="IPR033132">
    <property type="entry name" value="GH_1_N_CS"/>
</dbReference>
<comment type="caution">
    <text evidence="5">The sequence shown here is derived from an EMBL/GenBank/DDBJ whole genome shotgun (WGS) entry which is preliminary data.</text>
</comment>
<proteinExistence type="inferred from homology"/>
<dbReference type="InterPro" id="IPR001360">
    <property type="entry name" value="Glyco_hydro_1"/>
</dbReference>
<evidence type="ECO:0000313" key="6">
    <source>
        <dbReference type="Proteomes" id="UP001318860"/>
    </source>
</evidence>
<dbReference type="Pfam" id="PF00232">
    <property type="entry name" value="Glyco_hydro_1"/>
    <property type="match status" value="3"/>
</dbReference>
<comment type="similarity">
    <text evidence="1 4">Belongs to the glycosyl hydrolase 1 family.</text>
</comment>
<dbReference type="PRINTS" id="PR00131">
    <property type="entry name" value="GLHYDRLASE1"/>
</dbReference>
<protein>
    <submittedName>
        <fullName evidence="5">Uncharacterized protein</fullName>
    </submittedName>
</protein>
<keyword evidence="2" id="KW-0378">Hydrolase</keyword>
<evidence type="ECO:0000256" key="2">
    <source>
        <dbReference type="ARBA" id="ARBA00022801"/>
    </source>
</evidence>
<dbReference type="SUPFAM" id="SSF51445">
    <property type="entry name" value="(Trans)glycosidases"/>
    <property type="match status" value="1"/>
</dbReference>
<dbReference type="PROSITE" id="PS00653">
    <property type="entry name" value="GLYCOSYL_HYDROL_F1_2"/>
    <property type="match status" value="1"/>
</dbReference>
<evidence type="ECO:0000256" key="3">
    <source>
        <dbReference type="ARBA" id="ARBA00023295"/>
    </source>
</evidence>
<organism evidence="5 6">
    <name type="scientific">Rehmannia glutinosa</name>
    <name type="common">Chinese foxglove</name>
    <dbReference type="NCBI Taxonomy" id="99300"/>
    <lineage>
        <taxon>Eukaryota</taxon>
        <taxon>Viridiplantae</taxon>
        <taxon>Streptophyta</taxon>
        <taxon>Embryophyta</taxon>
        <taxon>Tracheophyta</taxon>
        <taxon>Spermatophyta</taxon>
        <taxon>Magnoliopsida</taxon>
        <taxon>eudicotyledons</taxon>
        <taxon>Gunneridae</taxon>
        <taxon>Pentapetalae</taxon>
        <taxon>asterids</taxon>
        <taxon>lamiids</taxon>
        <taxon>Lamiales</taxon>
        <taxon>Orobanchaceae</taxon>
        <taxon>Rehmannieae</taxon>
        <taxon>Rehmannia</taxon>
    </lineage>
</organism>
<dbReference type="InterPro" id="IPR017853">
    <property type="entry name" value="GH"/>
</dbReference>
<accession>A0ABR0W1U5</accession>
<dbReference type="PANTHER" id="PTHR10353:SF137">
    <property type="entry name" value="MYROSINASE 3-RELATED"/>
    <property type="match status" value="1"/>
</dbReference>
<dbReference type="Proteomes" id="UP001318860">
    <property type="component" value="Unassembled WGS sequence"/>
</dbReference>
<evidence type="ECO:0000256" key="4">
    <source>
        <dbReference type="RuleBase" id="RU003690"/>
    </source>
</evidence>
<gene>
    <name evidence="5" type="ORF">DH2020_025536</name>
</gene>
<name>A0ABR0W1U5_REHGL</name>
<evidence type="ECO:0000313" key="5">
    <source>
        <dbReference type="EMBL" id="KAK6140718.1"/>
    </source>
</evidence>
<keyword evidence="6" id="KW-1185">Reference proteome</keyword>
<evidence type="ECO:0000256" key="1">
    <source>
        <dbReference type="ARBA" id="ARBA00010838"/>
    </source>
</evidence>
<dbReference type="PANTHER" id="PTHR10353">
    <property type="entry name" value="GLYCOSYL HYDROLASE"/>
    <property type="match status" value="1"/>
</dbReference>
<sequence length="566" mass="65260">MRFVKHIRSSGDDVAEGELDMENECSPTMASGSIIVPSTTIENEFSNITRNHFPDDFVFGTGTSAYQNEGGATKGGRGLSVWDVFTLRTPGIQPYVTLFHWDLPFLLEQEYGGFLDERIVDDFRDYAELCFWEFGDRVKHWFTLNEPWTYTVQGYVARIFPPGKKAPALALGPTNKVANLISTLSLASVNKVADNLIPFNKVVNKIGHNFIPYRGFNMSDLDQITTYDDDFTTYSDVHDRTRNAPLNETVLLTQMLSAPKERSVSSEEKLCWSKQAKEGYTVARNLLLAHAAAVQSYRNKFKEHQKGKIGITLVCHWFEPFDDTNVEDKKASKRALDFMLGWFLEPVLSGRYPKNMTDFVPRENLKPFSREESELLKGSIDFLGLNYYTAWYATNDPYPDAEEGYYRDQKVKFLTEKDGKPIGESTGSWWLYIVPWGIYKLLKYVNSTYNNTTYNLPVIYITENGVDEQNNPKLTAYDACRDKRRVNYFRDHLGNILKAMNDGTSREKVKVKGYFAWSWCDNFEWKDGYTVRFGIIYVDYMNHLKRYPKDSAMWFSKFLVKKTIVA</sequence>
<dbReference type="EMBL" id="JABTTQ020000269">
    <property type="protein sequence ID" value="KAK6140718.1"/>
    <property type="molecule type" value="Genomic_DNA"/>
</dbReference>
<reference evidence="5 6" key="1">
    <citation type="journal article" date="2021" name="Comput. Struct. Biotechnol. J.">
        <title>De novo genome assembly of the potent medicinal plant Rehmannia glutinosa using nanopore technology.</title>
        <authorList>
            <person name="Ma L."/>
            <person name="Dong C."/>
            <person name="Song C."/>
            <person name="Wang X."/>
            <person name="Zheng X."/>
            <person name="Niu Y."/>
            <person name="Chen S."/>
            <person name="Feng W."/>
        </authorList>
    </citation>
    <scope>NUCLEOTIDE SEQUENCE [LARGE SCALE GENOMIC DNA]</scope>
    <source>
        <strain evidence="5">DH-2019</strain>
    </source>
</reference>